<dbReference type="GO" id="GO:0006390">
    <property type="term" value="P:mitochondrial transcription"/>
    <property type="evidence" value="ECO:0007669"/>
    <property type="project" value="TreeGrafter"/>
</dbReference>
<dbReference type="EC" id="2.7.7.6" evidence="2"/>
<reference evidence="9" key="1">
    <citation type="submission" date="2018-05" db="EMBL/GenBank/DDBJ databases">
        <authorList>
            <person name="Lanie J.A."/>
            <person name="Ng W.-L."/>
            <person name="Kazmierczak K.M."/>
            <person name="Andrzejewski T.M."/>
            <person name="Davidsen T.M."/>
            <person name="Wayne K.J."/>
            <person name="Tettelin H."/>
            <person name="Glass J.I."/>
            <person name="Rusch D."/>
            <person name="Podicherti R."/>
            <person name="Tsui H.-C.T."/>
            <person name="Winkler M.E."/>
        </authorList>
    </citation>
    <scope>NUCLEOTIDE SEQUENCE</scope>
</reference>
<comment type="catalytic activity">
    <reaction evidence="7">
        <text>RNA(n) + a ribonucleoside 5'-triphosphate = RNA(n+1) + diphosphate</text>
        <dbReference type="Rhea" id="RHEA:21248"/>
        <dbReference type="Rhea" id="RHEA-COMP:14527"/>
        <dbReference type="Rhea" id="RHEA-COMP:17342"/>
        <dbReference type="ChEBI" id="CHEBI:33019"/>
        <dbReference type="ChEBI" id="CHEBI:61557"/>
        <dbReference type="ChEBI" id="CHEBI:140395"/>
        <dbReference type="EC" id="2.7.7.6"/>
    </reaction>
</comment>
<dbReference type="GO" id="GO:0034245">
    <property type="term" value="C:mitochondrial DNA-directed RNA polymerase complex"/>
    <property type="evidence" value="ECO:0007669"/>
    <property type="project" value="TreeGrafter"/>
</dbReference>
<feature type="non-terminal residue" evidence="9">
    <location>
        <position position="299"/>
    </location>
</feature>
<sequence>IQPKREFEDVFYHKTSNETNDERRMILEYAKRLIDHNANVFWHSWVCDSRGRLYPRCATLSPHGDDTSKGLIRFKHWKPLGDDGILWLYVHVQNLMQGIENESWKDGIAAGKKQTIDQKIAWVKDNLGELRKIANDPSEYANLLELRTARKPKSEVFQRLAAILELDRVHSVFESTGEDWTKVTSGLPIHMDASCNGYQHISTLLRAGNLAKLVNVIGDKDKPPNDFYQDVADEARKDSGEQHVCDSKCPNGCVKGRVRKFIEEALLDELTQGKLRKSKSWRIDIGNDANYFRNKLGSD</sequence>
<dbReference type="EMBL" id="UINC01138378">
    <property type="protein sequence ID" value="SVD24276.1"/>
    <property type="molecule type" value="Genomic_DNA"/>
</dbReference>
<name>A0A382TQB0_9ZZZZ</name>
<keyword evidence="4" id="KW-0808">Transferase</keyword>
<dbReference type="GO" id="GO:0003899">
    <property type="term" value="F:DNA-directed RNA polymerase activity"/>
    <property type="evidence" value="ECO:0007669"/>
    <property type="project" value="UniProtKB-EC"/>
</dbReference>
<dbReference type="GO" id="GO:0003677">
    <property type="term" value="F:DNA binding"/>
    <property type="evidence" value="ECO:0007669"/>
    <property type="project" value="InterPro"/>
</dbReference>
<keyword evidence="5" id="KW-0548">Nucleotidyltransferase</keyword>
<evidence type="ECO:0000256" key="3">
    <source>
        <dbReference type="ARBA" id="ARBA00022478"/>
    </source>
</evidence>
<dbReference type="PANTHER" id="PTHR10102:SF0">
    <property type="entry name" value="DNA-DIRECTED RNA POLYMERASE, MITOCHONDRIAL"/>
    <property type="match status" value="1"/>
</dbReference>
<evidence type="ECO:0000313" key="9">
    <source>
        <dbReference type="EMBL" id="SVD24276.1"/>
    </source>
</evidence>
<dbReference type="InterPro" id="IPR002092">
    <property type="entry name" value="DNA-dir_Rpol_phage-type"/>
</dbReference>
<dbReference type="InterPro" id="IPR046950">
    <property type="entry name" value="DNA-dir_Rpol_C_phage-type"/>
</dbReference>
<dbReference type="PANTHER" id="PTHR10102">
    <property type="entry name" value="DNA-DIRECTED RNA POLYMERASE, MITOCHONDRIAL"/>
    <property type="match status" value="1"/>
</dbReference>
<comment type="similarity">
    <text evidence="1">Belongs to the phage and mitochondrial RNA polymerase family.</text>
</comment>
<accession>A0A382TQB0</accession>
<dbReference type="Gene3D" id="1.10.287.280">
    <property type="match status" value="1"/>
</dbReference>
<evidence type="ECO:0000256" key="1">
    <source>
        <dbReference type="ARBA" id="ARBA00009493"/>
    </source>
</evidence>
<organism evidence="9">
    <name type="scientific">marine metagenome</name>
    <dbReference type="NCBI Taxonomy" id="408172"/>
    <lineage>
        <taxon>unclassified sequences</taxon>
        <taxon>metagenomes</taxon>
        <taxon>ecological metagenomes</taxon>
    </lineage>
</organism>
<evidence type="ECO:0000256" key="6">
    <source>
        <dbReference type="ARBA" id="ARBA00023163"/>
    </source>
</evidence>
<protein>
    <recommendedName>
        <fullName evidence="2">DNA-directed RNA polymerase</fullName>
        <ecNumber evidence="2">2.7.7.6</ecNumber>
    </recommendedName>
</protein>
<feature type="domain" description="DNA-directed RNA polymerase C-terminal" evidence="8">
    <location>
        <begin position="78"/>
        <end position="248"/>
    </location>
</feature>
<dbReference type="PROSITE" id="PS00900">
    <property type="entry name" value="RNA_POL_PHAGE_1"/>
    <property type="match status" value="1"/>
</dbReference>
<dbReference type="AlphaFoldDB" id="A0A382TQB0"/>
<dbReference type="SUPFAM" id="SSF56672">
    <property type="entry name" value="DNA/RNA polymerases"/>
    <property type="match status" value="1"/>
</dbReference>
<dbReference type="InterPro" id="IPR043502">
    <property type="entry name" value="DNA/RNA_pol_sf"/>
</dbReference>
<dbReference type="Pfam" id="PF00940">
    <property type="entry name" value="RNA_pol"/>
    <property type="match status" value="1"/>
</dbReference>
<evidence type="ECO:0000256" key="7">
    <source>
        <dbReference type="ARBA" id="ARBA00048552"/>
    </source>
</evidence>
<evidence type="ECO:0000259" key="8">
    <source>
        <dbReference type="Pfam" id="PF00940"/>
    </source>
</evidence>
<keyword evidence="6" id="KW-0804">Transcription</keyword>
<proteinExistence type="inferred from homology"/>
<evidence type="ECO:0000256" key="4">
    <source>
        <dbReference type="ARBA" id="ARBA00022679"/>
    </source>
</evidence>
<keyword evidence="3" id="KW-0240">DNA-directed RNA polymerase</keyword>
<gene>
    <name evidence="9" type="ORF">METZ01_LOCUS377130</name>
</gene>
<evidence type="ECO:0000256" key="5">
    <source>
        <dbReference type="ARBA" id="ARBA00022695"/>
    </source>
</evidence>
<feature type="non-terminal residue" evidence="9">
    <location>
        <position position="1"/>
    </location>
</feature>
<evidence type="ECO:0000256" key="2">
    <source>
        <dbReference type="ARBA" id="ARBA00012418"/>
    </source>
</evidence>